<protein>
    <submittedName>
        <fullName evidence="1">Uncharacterized protein</fullName>
    </submittedName>
</protein>
<proteinExistence type="predicted"/>
<dbReference type="AlphaFoldDB" id="A0A9D1YV09"/>
<reference evidence="1" key="1">
    <citation type="journal article" date="2021" name="PeerJ">
        <title>Extensive microbial diversity within the chicken gut microbiome revealed by metagenomics and culture.</title>
        <authorList>
            <person name="Gilroy R."/>
            <person name="Ravi A."/>
            <person name="Getino M."/>
            <person name="Pursley I."/>
            <person name="Horton D.L."/>
            <person name="Alikhan N.F."/>
            <person name="Baker D."/>
            <person name="Gharbi K."/>
            <person name="Hall N."/>
            <person name="Watson M."/>
            <person name="Adriaenssens E.M."/>
            <person name="Foster-Nyarko E."/>
            <person name="Jarju S."/>
            <person name="Secka A."/>
            <person name="Antonio M."/>
            <person name="Oren A."/>
            <person name="Chaudhuri R.R."/>
            <person name="La Ragione R."/>
            <person name="Hildebrand F."/>
            <person name="Pallen M.J."/>
        </authorList>
    </citation>
    <scope>NUCLEOTIDE SEQUENCE</scope>
    <source>
        <strain evidence="1">ChiGjej1B1-98</strain>
    </source>
</reference>
<evidence type="ECO:0000313" key="1">
    <source>
        <dbReference type="EMBL" id="HIY66329.1"/>
    </source>
</evidence>
<accession>A0A9D1YV09</accession>
<sequence length="86" mass="8943">MDSIIKDMRTFGGATTRKSLQQLGHSKRALKAAVDGGLLIRVTRSWVALPDTSPRVIAALSAHGVVGGATALESLEYGSKTPAKPG</sequence>
<gene>
    <name evidence="1" type="ORF">H9830_08650</name>
</gene>
<name>A0A9D1YV09_9MICO</name>
<reference evidence="1" key="2">
    <citation type="submission" date="2021-04" db="EMBL/GenBank/DDBJ databases">
        <authorList>
            <person name="Gilroy R."/>
        </authorList>
    </citation>
    <scope>NUCLEOTIDE SEQUENCE</scope>
    <source>
        <strain evidence="1">ChiGjej1B1-98</strain>
    </source>
</reference>
<dbReference type="EMBL" id="DXDC01000261">
    <property type="protein sequence ID" value="HIY66329.1"/>
    <property type="molecule type" value="Genomic_DNA"/>
</dbReference>
<organism evidence="1 2">
    <name type="scientific">Candidatus Agrococcus pullicola</name>
    <dbReference type="NCBI Taxonomy" id="2838429"/>
    <lineage>
        <taxon>Bacteria</taxon>
        <taxon>Bacillati</taxon>
        <taxon>Actinomycetota</taxon>
        <taxon>Actinomycetes</taxon>
        <taxon>Micrococcales</taxon>
        <taxon>Microbacteriaceae</taxon>
        <taxon>Agrococcus</taxon>
    </lineage>
</organism>
<dbReference type="Proteomes" id="UP000824005">
    <property type="component" value="Unassembled WGS sequence"/>
</dbReference>
<evidence type="ECO:0000313" key="2">
    <source>
        <dbReference type="Proteomes" id="UP000824005"/>
    </source>
</evidence>
<comment type="caution">
    <text evidence="1">The sequence shown here is derived from an EMBL/GenBank/DDBJ whole genome shotgun (WGS) entry which is preliminary data.</text>
</comment>